<dbReference type="PANTHER" id="PTHR14187:SF5">
    <property type="entry name" value="HEAT SHOCK 70 KDA PROTEIN 12A"/>
    <property type="match status" value="1"/>
</dbReference>
<dbReference type="AlphaFoldDB" id="A0AAE0H7Y6"/>
<dbReference type="GeneID" id="87843106"/>
<reference evidence="1" key="2">
    <citation type="submission" date="2023-06" db="EMBL/GenBank/DDBJ databases">
        <authorList>
            <consortium name="Lawrence Berkeley National Laboratory"/>
            <person name="Haridas S."/>
            <person name="Hensen N."/>
            <person name="Bonometti L."/>
            <person name="Westerberg I."/>
            <person name="Brannstrom I.O."/>
            <person name="Guillou S."/>
            <person name="Cros-Aarteil S."/>
            <person name="Calhoun S."/>
            <person name="Kuo A."/>
            <person name="Mondo S."/>
            <person name="Pangilinan J."/>
            <person name="Riley R."/>
            <person name="Labutti K."/>
            <person name="Andreopoulos B."/>
            <person name="Lipzen A."/>
            <person name="Chen C."/>
            <person name="Yanf M."/>
            <person name="Daum C."/>
            <person name="Ng V."/>
            <person name="Clum A."/>
            <person name="Steindorff A."/>
            <person name="Ohm R."/>
            <person name="Martin F."/>
            <person name="Silar P."/>
            <person name="Natvig D."/>
            <person name="Lalanne C."/>
            <person name="Gautier V."/>
            <person name="Ament-Velasquez S.L."/>
            <person name="Kruys A."/>
            <person name="Hutchinson M.I."/>
            <person name="Powell A.J."/>
            <person name="Barry K."/>
            <person name="Miller A.N."/>
            <person name="Grigoriev I.V."/>
            <person name="Debuchy R."/>
            <person name="Gladieux P."/>
            <person name="Thoren M.H."/>
            <person name="Johannesson H."/>
        </authorList>
    </citation>
    <scope>NUCLEOTIDE SEQUENCE</scope>
    <source>
        <strain evidence="1">CBS 168.71</strain>
    </source>
</reference>
<dbReference type="RefSeq" id="XP_062655036.1">
    <property type="nucleotide sequence ID" value="XM_062806158.1"/>
</dbReference>
<accession>A0AAE0H7Y6</accession>
<organism evidence="1 2">
    <name type="scientific">Chaetomium fimeti</name>
    <dbReference type="NCBI Taxonomy" id="1854472"/>
    <lineage>
        <taxon>Eukaryota</taxon>
        <taxon>Fungi</taxon>
        <taxon>Dikarya</taxon>
        <taxon>Ascomycota</taxon>
        <taxon>Pezizomycotina</taxon>
        <taxon>Sordariomycetes</taxon>
        <taxon>Sordariomycetidae</taxon>
        <taxon>Sordariales</taxon>
        <taxon>Chaetomiaceae</taxon>
        <taxon>Chaetomium</taxon>
    </lineage>
</organism>
<reference evidence="1" key="1">
    <citation type="journal article" date="2023" name="Mol. Phylogenet. Evol.">
        <title>Genome-scale phylogeny and comparative genomics of the fungal order Sordariales.</title>
        <authorList>
            <person name="Hensen N."/>
            <person name="Bonometti L."/>
            <person name="Westerberg I."/>
            <person name="Brannstrom I.O."/>
            <person name="Guillou S."/>
            <person name="Cros-Aarteil S."/>
            <person name="Calhoun S."/>
            <person name="Haridas S."/>
            <person name="Kuo A."/>
            <person name="Mondo S."/>
            <person name="Pangilinan J."/>
            <person name="Riley R."/>
            <person name="LaButti K."/>
            <person name="Andreopoulos B."/>
            <person name="Lipzen A."/>
            <person name="Chen C."/>
            <person name="Yan M."/>
            <person name="Daum C."/>
            <person name="Ng V."/>
            <person name="Clum A."/>
            <person name="Steindorff A."/>
            <person name="Ohm R.A."/>
            <person name="Martin F."/>
            <person name="Silar P."/>
            <person name="Natvig D.O."/>
            <person name="Lalanne C."/>
            <person name="Gautier V."/>
            <person name="Ament-Velasquez S.L."/>
            <person name="Kruys A."/>
            <person name="Hutchinson M.I."/>
            <person name="Powell A.J."/>
            <person name="Barry K."/>
            <person name="Miller A.N."/>
            <person name="Grigoriev I.V."/>
            <person name="Debuchy R."/>
            <person name="Gladieux P."/>
            <person name="Hiltunen Thoren M."/>
            <person name="Johannesson H."/>
        </authorList>
    </citation>
    <scope>NUCLEOTIDE SEQUENCE</scope>
    <source>
        <strain evidence="1">CBS 168.71</strain>
    </source>
</reference>
<sequence length="600" mass="64827">MDVLAAEEPAEQSWAIGVGIDFGTTYSSMVFIDSRKKRFVCVRQYPGHGDHTYVNETQVPSAVAADAGNPPGPGHPRWGFLAPVDMTTFRLFKLGIVHPEYLPNGLSNSDALIRAQRVRTAHQVTPSQVTEAFFRGFWATGLQLAAPELGMSVDELRAATLLVAMGNPANWPRVALGSLEEAASNAGIGGSPGGSEFAFLSEPEADLINFIEGNAISTDFTIGDIVGICDVGGGTVDGGAYESRTSQPPFIFRECVAGDSRLAGTILLDDRFFDLVKLKITDRATPSMLDDITSDNMIGQFGRFWESDLKKHYNGTGTRSVEVPYLFRTWQERSPAPRAAGGPPMITFTHQELQALFNPGVDHVLDLIRDQTDAVVAARGRLPKVLVLCGGFSGNPYLRSRVRACVDELNHIHQGAGVQGETRVEHVSGGVDRMVAVAGGCAYHALGLRNFHDTARICSRVCKDTYSLTLQVDGQTPIQRLINQTNPGQTQGDDLSLNDPTLVRVDLAAIGLDIRAKGNIGLVIYRNMNQAVWPIPPGKKRCVIRFRASGAAKVRTANEPGVIEIRITYSWGNVLFHVLVDGAPLTAGIEVDIQNIGANL</sequence>
<dbReference type="Proteomes" id="UP001278766">
    <property type="component" value="Unassembled WGS sequence"/>
</dbReference>
<name>A0AAE0H7Y6_9PEZI</name>
<evidence type="ECO:0000313" key="1">
    <source>
        <dbReference type="EMBL" id="KAK3291522.1"/>
    </source>
</evidence>
<evidence type="ECO:0000313" key="2">
    <source>
        <dbReference type="Proteomes" id="UP001278766"/>
    </source>
</evidence>
<comment type="caution">
    <text evidence="1">The sequence shown here is derived from an EMBL/GenBank/DDBJ whole genome shotgun (WGS) entry which is preliminary data.</text>
</comment>
<dbReference type="Gene3D" id="3.30.420.40">
    <property type="match status" value="2"/>
</dbReference>
<dbReference type="PANTHER" id="PTHR14187">
    <property type="entry name" value="ALPHA KINASE/ELONGATION FACTOR 2 KINASE"/>
    <property type="match status" value="1"/>
</dbReference>
<protein>
    <submittedName>
        <fullName evidence="1">Uncharacterized protein</fullName>
    </submittedName>
</protein>
<dbReference type="EMBL" id="JAUEPN010000009">
    <property type="protein sequence ID" value="KAK3291522.1"/>
    <property type="molecule type" value="Genomic_DNA"/>
</dbReference>
<proteinExistence type="predicted"/>
<keyword evidence="2" id="KW-1185">Reference proteome</keyword>
<dbReference type="InterPro" id="IPR043129">
    <property type="entry name" value="ATPase_NBD"/>
</dbReference>
<dbReference type="SUPFAM" id="SSF53067">
    <property type="entry name" value="Actin-like ATPase domain"/>
    <property type="match status" value="2"/>
</dbReference>
<dbReference type="Gene3D" id="3.90.640.10">
    <property type="entry name" value="Actin, Chain A, domain 4"/>
    <property type="match status" value="1"/>
</dbReference>
<dbReference type="CDD" id="cd10170">
    <property type="entry name" value="ASKHA_NBD_HSP70"/>
    <property type="match status" value="1"/>
</dbReference>
<gene>
    <name evidence="1" type="ORF">B0H64DRAFT_435852</name>
</gene>